<protein>
    <submittedName>
        <fullName evidence="1">Uncharacterized protein</fullName>
    </submittedName>
</protein>
<evidence type="ECO:0000313" key="2">
    <source>
        <dbReference type="Proteomes" id="UP000033935"/>
    </source>
</evidence>
<proteinExistence type="predicted"/>
<dbReference type="AlphaFoldDB" id="A0A0G0MTT4"/>
<name>A0A0G0MTT4_9BACT</name>
<accession>A0A0G0MTT4</accession>
<dbReference type="EMBL" id="LBWG01000018">
    <property type="protein sequence ID" value="KKR03831.1"/>
    <property type="molecule type" value="Genomic_DNA"/>
</dbReference>
<organism evidence="1 2">
    <name type="scientific">Candidatus Uhrbacteria bacterium GW2011_GWF2_39_13</name>
    <dbReference type="NCBI Taxonomy" id="1618995"/>
    <lineage>
        <taxon>Bacteria</taxon>
        <taxon>Candidatus Uhriibacteriota</taxon>
    </lineage>
</organism>
<dbReference type="Proteomes" id="UP000033935">
    <property type="component" value="Unassembled WGS sequence"/>
</dbReference>
<reference evidence="1 2" key="1">
    <citation type="journal article" date="2015" name="Nature">
        <title>rRNA introns, odd ribosomes, and small enigmatic genomes across a large radiation of phyla.</title>
        <authorList>
            <person name="Brown C.T."/>
            <person name="Hug L.A."/>
            <person name="Thomas B.C."/>
            <person name="Sharon I."/>
            <person name="Castelle C.J."/>
            <person name="Singh A."/>
            <person name="Wilkins M.J."/>
            <person name="Williams K.H."/>
            <person name="Banfield J.F."/>
        </authorList>
    </citation>
    <scope>NUCLEOTIDE SEQUENCE [LARGE SCALE GENOMIC DNA]</scope>
</reference>
<sequence>MTSFAQMVKVLKNKNIDVCNIYIFLLHGPNIWLAKVGYEKIFRTLSSRSTSYSPVGRVEFAAPQIGFTAGL</sequence>
<evidence type="ECO:0000313" key="1">
    <source>
        <dbReference type="EMBL" id="KKR03831.1"/>
    </source>
</evidence>
<comment type="caution">
    <text evidence="1">The sequence shown here is derived from an EMBL/GenBank/DDBJ whole genome shotgun (WGS) entry which is preliminary data.</text>
</comment>
<gene>
    <name evidence="1" type="ORF">UT30_C0018G0010</name>
</gene>